<dbReference type="EMBL" id="CP014672">
    <property type="protein sequence ID" value="ANW99216.1"/>
    <property type="molecule type" value="Genomic_DNA"/>
</dbReference>
<sequence>MAYLISFMVEKTRTNDLYPIFYNYEWWIHLAKNSLEIADEFEMRLWEDDVEAIKSGEKFGQRVPNNLSKEIVYTGNITPDFKQEVLTNHLAPEGYIKWFSLFLKNKNEIIFSSEHYGDETYILVNTKEEVKAIQNWAKNYPIIWRVDVFEYKGDSE</sequence>
<dbReference type="Proteomes" id="UP000092971">
    <property type="component" value="Chromosome"/>
</dbReference>
<proteinExistence type="predicted"/>
<dbReference type="AlphaFoldDB" id="A0A1B1YEN2"/>
<accession>A0A1B1YEN2</accession>
<dbReference type="RefSeq" id="WP_015359601.1">
    <property type="nucleotide sequence ID" value="NZ_CP014672.1"/>
</dbReference>
<protein>
    <submittedName>
        <fullName evidence="1">Uncharacterized protein</fullName>
    </submittedName>
</protein>
<organism evidence="1 2">
    <name type="scientific">Thermoclostridium stercorarium subsp. thermolacticum DSM 2910</name>
    <dbReference type="NCBI Taxonomy" id="1121336"/>
    <lineage>
        <taxon>Bacteria</taxon>
        <taxon>Bacillati</taxon>
        <taxon>Bacillota</taxon>
        <taxon>Clostridia</taxon>
        <taxon>Eubacteriales</taxon>
        <taxon>Oscillospiraceae</taxon>
        <taxon>Thermoclostridium</taxon>
    </lineage>
</organism>
<name>A0A1B1YEN2_THEST</name>
<evidence type="ECO:0000313" key="1">
    <source>
        <dbReference type="EMBL" id="ANW99216.1"/>
    </source>
</evidence>
<reference evidence="1 2" key="1">
    <citation type="submission" date="2016-02" db="EMBL/GenBank/DDBJ databases">
        <title>Comparison of Clostridium stercorarium subspecies using comparative genomics and transcriptomics.</title>
        <authorList>
            <person name="Schellenberg J."/>
            <person name="Thallinger G."/>
            <person name="Levin D.B."/>
            <person name="Zhang X."/>
            <person name="Alvare G."/>
            <person name="Fristensky B."/>
            <person name="Sparling R."/>
        </authorList>
    </citation>
    <scope>NUCLEOTIDE SEQUENCE [LARGE SCALE GENOMIC DNA]</scope>
    <source>
        <strain evidence="1 2">DSM 2910</strain>
    </source>
</reference>
<evidence type="ECO:0000313" key="2">
    <source>
        <dbReference type="Proteomes" id="UP000092971"/>
    </source>
</evidence>
<gene>
    <name evidence="1" type="ORF">CSTERTH_09350</name>
</gene>
<dbReference type="OrthoDB" id="1706537at2"/>